<dbReference type="KEGG" id="hro:HELRODRAFT_174410"/>
<dbReference type="Pfam" id="PF13843">
    <property type="entry name" value="DDE_Tnp_1_7"/>
    <property type="match status" value="2"/>
</dbReference>
<dbReference type="RefSeq" id="XP_009019149.1">
    <property type="nucleotide sequence ID" value="XM_009020901.1"/>
</dbReference>
<gene>
    <name evidence="3" type="primary">20204984</name>
    <name evidence="2" type="ORF">HELRODRAFT_174410</name>
</gene>
<protein>
    <recommendedName>
        <fullName evidence="1">PiggyBac transposable element-derived protein domain-containing protein</fullName>
    </recommendedName>
</protein>
<dbReference type="AlphaFoldDB" id="T1F835"/>
<evidence type="ECO:0000313" key="4">
    <source>
        <dbReference type="Proteomes" id="UP000015101"/>
    </source>
</evidence>
<proteinExistence type="predicted"/>
<feature type="domain" description="PiggyBac transposable element-derived protein" evidence="1">
    <location>
        <begin position="283"/>
        <end position="347"/>
    </location>
</feature>
<reference evidence="2 4" key="2">
    <citation type="journal article" date="2013" name="Nature">
        <title>Insights into bilaterian evolution from three spiralian genomes.</title>
        <authorList>
            <person name="Simakov O."/>
            <person name="Marletaz F."/>
            <person name="Cho S.J."/>
            <person name="Edsinger-Gonzales E."/>
            <person name="Havlak P."/>
            <person name="Hellsten U."/>
            <person name="Kuo D.H."/>
            <person name="Larsson T."/>
            <person name="Lv J."/>
            <person name="Arendt D."/>
            <person name="Savage R."/>
            <person name="Osoegawa K."/>
            <person name="de Jong P."/>
            <person name="Grimwood J."/>
            <person name="Chapman J.A."/>
            <person name="Shapiro H."/>
            <person name="Aerts A."/>
            <person name="Otillar R.P."/>
            <person name="Terry A.Y."/>
            <person name="Boore J.L."/>
            <person name="Grigoriev I.V."/>
            <person name="Lindberg D.R."/>
            <person name="Seaver E.C."/>
            <person name="Weisblat D.A."/>
            <person name="Putnam N.H."/>
            <person name="Rokhsar D.S."/>
        </authorList>
    </citation>
    <scope>NUCLEOTIDE SEQUENCE</scope>
</reference>
<evidence type="ECO:0000259" key="1">
    <source>
        <dbReference type="Pfam" id="PF13843"/>
    </source>
</evidence>
<dbReference type="PANTHER" id="PTHR46599">
    <property type="entry name" value="PIGGYBAC TRANSPOSABLE ELEMENT-DERIVED PROTEIN 4"/>
    <property type="match status" value="1"/>
</dbReference>
<dbReference type="CTD" id="20204984"/>
<dbReference type="EMBL" id="AMQM01004907">
    <property type="status" value="NOT_ANNOTATED_CDS"/>
    <property type="molecule type" value="Genomic_DNA"/>
</dbReference>
<dbReference type="InParanoid" id="T1F835"/>
<dbReference type="InterPro" id="IPR029526">
    <property type="entry name" value="PGBD"/>
</dbReference>
<dbReference type="EnsemblMetazoa" id="HelroT174410">
    <property type="protein sequence ID" value="HelroP174410"/>
    <property type="gene ID" value="HelroG174410"/>
</dbReference>
<dbReference type="PANTHER" id="PTHR46599:SF6">
    <property type="entry name" value="DUAL SPECIFICITY PHOSPHATASE 26"/>
    <property type="match status" value="1"/>
</dbReference>
<name>T1F835_HELRO</name>
<reference evidence="3" key="3">
    <citation type="submission" date="2015-06" db="UniProtKB">
        <authorList>
            <consortium name="EnsemblMetazoa"/>
        </authorList>
    </citation>
    <scope>IDENTIFICATION</scope>
</reference>
<accession>T1F835</accession>
<reference evidence="4" key="1">
    <citation type="submission" date="2012-12" db="EMBL/GenBank/DDBJ databases">
        <authorList>
            <person name="Hellsten U."/>
            <person name="Grimwood J."/>
            <person name="Chapman J.A."/>
            <person name="Shapiro H."/>
            <person name="Aerts A."/>
            <person name="Otillar R.P."/>
            <person name="Terry A.Y."/>
            <person name="Boore J.L."/>
            <person name="Simakov O."/>
            <person name="Marletaz F."/>
            <person name="Cho S.-J."/>
            <person name="Edsinger-Gonzales E."/>
            <person name="Havlak P."/>
            <person name="Kuo D.-H."/>
            <person name="Larsson T."/>
            <person name="Lv J."/>
            <person name="Arendt D."/>
            <person name="Savage R."/>
            <person name="Osoegawa K."/>
            <person name="de Jong P."/>
            <person name="Lindberg D.R."/>
            <person name="Seaver E.C."/>
            <person name="Weisblat D.A."/>
            <person name="Putnam N.H."/>
            <person name="Grigoriev I.V."/>
            <person name="Rokhsar D.S."/>
        </authorList>
    </citation>
    <scope>NUCLEOTIDE SEQUENCE</scope>
</reference>
<organism evidence="3 4">
    <name type="scientific">Helobdella robusta</name>
    <name type="common">Californian leech</name>
    <dbReference type="NCBI Taxonomy" id="6412"/>
    <lineage>
        <taxon>Eukaryota</taxon>
        <taxon>Metazoa</taxon>
        <taxon>Spiralia</taxon>
        <taxon>Lophotrochozoa</taxon>
        <taxon>Annelida</taxon>
        <taxon>Clitellata</taxon>
        <taxon>Hirudinea</taxon>
        <taxon>Rhynchobdellida</taxon>
        <taxon>Glossiphoniidae</taxon>
        <taxon>Helobdella</taxon>
    </lineage>
</organism>
<dbReference type="GeneID" id="20204984"/>
<dbReference type="HOGENOM" id="CLU_633532_0_0_1"/>
<keyword evidence="4" id="KW-1185">Reference proteome</keyword>
<dbReference type="Proteomes" id="UP000015101">
    <property type="component" value="Unassembled WGS sequence"/>
</dbReference>
<dbReference type="EMBL" id="KB096716">
    <property type="protein sequence ID" value="ESO02935.1"/>
    <property type="molecule type" value="Genomic_DNA"/>
</dbReference>
<evidence type="ECO:0000313" key="3">
    <source>
        <dbReference type="EnsemblMetazoa" id="HelroP174410"/>
    </source>
</evidence>
<evidence type="ECO:0000313" key="2">
    <source>
        <dbReference type="EMBL" id="ESO02935.1"/>
    </source>
</evidence>
<dbReference type="OrthoDB" id="6143638at2759"/>
<feature type="domain" description="PiggyBac transposable element-derived protein" evidence="1">
    <location>
        <begin position="168"/>
        <end position="275"/>
    </location>
</feature>
<sequence>MSCRVFAQEALNIILDDDDDDDEKSGIESLGSLSDAEYKNNENVDSMSSLLSTSIRSVEYDLEEKFHARKFADEEKNGNNRNDDDVLACNFCEDDSNSGLCLMSTDMERHIYECIDSVIEKICGAYVSADGTVWNSKPYLTGRRQSVNVMRAAGGLSAYGRRHCTNTALYIWQIFMDNSLIDIIVDCTNDKAASLGANFVTNREEINTFIGVNILVGVYKGKGEPVRALWSKSEGRQCIRQFMSRTRFEEMTKFIRFDFTRSRSARRKLSKFAPMGTDNGAARAKNLGKQVVLDLTENLDIGRTTVMDNFFTSLELLREMQNRNLGVIGTIRKNWRELPPEFVKKNSEEVIGHKNRRQFLKSLGAELSGGEIDDDVNIKLIQSQLAPECQSSAKSGKRLRCRKCVSNKTVQRCNKCLNPLCINCVNVMTVNFI</sequence>